<keyword evidence="4" id="KW-0804">Transcription</keyword>
<dbReference type="EMBL" id="FUZA01000002">
    <property type="protein sequence ID" value="SKB69012.1"/>
    <property type="molecule type" value="Genomic_DNA"/>
</dbReference>
<dbReference type="InterPro" id="IPR013325">
    <property type="entry name" value="RNA_pol_sigma_r2"/>
</dbReference>
<dbReference type="Pfam" id="PF08281">
    <property type="entry name" value="Sigma70_r4_2"/>
    <property type="match status" value="1"/>
</dbReference>
<gene>
    <name evidence="7" type="ORF">SAMN05660293_01501</name>
</gene>
<reference evidence="8" key="1">
    <citation type="submission" date="2017-02" db="EMBL/GenBank/DDBJ databases">
        <authorList>
            <person name="Varghese N."/>
            <person name="Submissions S."/>
        </authorList>
    </citation>
    <scope>NUCLEOTIDE SEQUENCE [LARGE SCALE GENOMIC DNA]</scope>
    <source>
        <strain evidence="8">DSM 22270</strain>
    </source>
</reference>
<dbReference type="PANTHER" id="PTHR43133">
    <property type="entry name" value="RNA POLYMERASE ECF-TYPE SIGMA FACTO"/>
    <property type="match status" value="1"/>
</dbReference>
<dbReference type="GO" id="GO:0016987">
    <property type="term" value="F:sigma factor activity"/>
    <property type="evidence" value="ECO:0007669"/>
    <property type="project" value="UniProtKB-KW"/>
</dbReference>
<comment type="similarity">
    <text evidence="1">Belongs to the sigma-70 factor family. ECF subfamily.</text>
</comment>
<dbReference type="SUPFAM" id="SSF88659">
    <property type="entry name" value="Sigma3 and sigma4 domains of RNA polymerase sigma factors"/>
    <property type="match status" value="1"/>
</dbReference>
<evidence type="ECO:0000259" key="5">
    <source>
        <dbReference type="Pfam" id="PF04542"/>
    </source>
</evidence>
<dbReference type="PANTHER" id="PTHR43133:SF46">
    <property type="entry name" value="RNA POLYMERASE SIGMA-70 FACTOR ECF SUBFAMILY"/>
    <property type="match status" value="1"/>
</dbReference>
<feature type="domain" description="RNA polymerase sigma factor 70 region 4 type 2" evidence="6">
    <location>
        <begin position="123"/>
        <end position="170"/>
    </location>
</feature>
<dbReference type="Gene3D" id="1.10.1740.10">
    <property type="match status" value="1"/>
</dbReference>
<protein>
    <submittedName>
        <fullName evidence="7">RNA polymerase sigma-70 factor, ECF subfamily</fullName>
    </submittedName>
</protein>
<evidence type="ECO:0000256" key="3">
    <source>
        <dbReference type="ARBA" id="ARBA00023082"/>
    </source>
</evidence>
<dbReference type="SUPFAM" id="SSF88946">
    <property type="entry name" value="Sigma2 domain of RNA polymerase sigma factors"/>
    <property type="match status" value="1"/>
</dbReference>
<dbReference type="InterPro" id="IPR039425">
    <property type="entry name" value="RNA_pol_sigma-70-like"/>
</dbReference>
<keyword evidence="8" id="KW-1185">Reference proteome</keyword>
<evidence type="ECO:0000256" key="4">
    <source>
        <dbReference type="ARBA" id="ARBA00023163"/>
    </source>
</evidence>
<dbReference type="GO" id="GO:0003677">
    <property type="term" value="F:DNA binding"/>
    <property type="evidence" value="ECO:0007669"/>
    <property type="project" value="InterPro"/>
</dbReference>
<evidence type="ECO:0000259" key="6">
    <source>
        <dbReference type="Pfam" id="PF08281"/>
    </source>
</evidence>
<evidence type="ECO:0000313" key="8">
    <source>
        <dbReference type="Proteomes" id="UP000190897"/>
    </source>
</evidence>
<organism evidence="7 8">
    <name type="scientific">Dyadobacter psychrophilus</name>
    <dbReference type="NCBI Taxonomy" id="651661"/>
    <lineage>
        <taxon>Bacteria</taxon>
        <taxon>Pseudomonadati</taxon>
        <taxon>Bacteroidota</taxon>
        <taxon>Cytophagia</taxon>
        <taxon>Cytophagales</taxon>
        <taxon>Spirosomataceae</taxon>
        <taxon>Dyadobacter</taxon>
    </lineage>
</organism>
<sequence>MVDNLENEHLIEALQQGGEDAFTVIYQRYWYKMFLVAYRKLQDKEAAEEIIQDIFLRLWKERITTKITNLDHYLFAAVRYEVISHIRSNVTKGTYAGNPADFDSLSECNTENQIALKELVSQIEDGLHVLPEKSGEIFRLYKLEHWPISRIAQHFDLSEKAIEYHLTKATKSVREHLKQALYTILVTITAFLCQ</sequence>
<dbReference type="InterPro" id="IPR013249">
    <property type="entry name" value="RNA_pol_sigma70_r4_t2"/>
</dbReference>
<dbReference type="InterPro" id="IPR013324">
    <property type="entry name" value="RNA_pol_sigma_r3/r4-like"/>
</dbReference>
<dbReference type="RefSeq" id="WP_082214085.1">
    <property type="nucleotide sequence ID" value="NZ_FUZA01000002.1"/>
</dbReference>
<dbReference type="GO" id="GO:0006352">
    <property type="term" value="P:DNA-templated transcription initiation"/>
    <property type="evidence" value="ECO:0007669"/>
    <property type="project" value="InterPro"/>
</dbReference>
<dbReference type="InterPro" id="IPR007627">
    <property type="entry name" value="RNA_pol_sigma70_r2"/>
</dbReference>
<accession>A0A1T5DB63</accession>
<dbReference type="Pfam" id="PF04542">
    <property type="entry name" value="Sigma70_r2"/>
    <property type="match status" value="1"/>
</dbReference>
<dbReference type="AlphaFoldDB" id="A0A1T5DB63"/>
<proteinExistence type="inferred from homology"/>
<dbReference type="InterPro" id="IPR014284">
    <property type="entry name" value="RNA_pol_sigma-70_dom"/>
</dbReference>
<evidence type="ECO:0000313" key="7">
    <source>
        <dbReference type="EMBL" id="SKB69012.1"/>
    </source>
</evidence>
<dbReference type="NCBIfam" id="TIGR02937">
    <property type="entry name" value="sigma70-ECF"/>
    <property type="match status" value="1"/>
</dbReference>
<dbReference type="Gene3D" id="1.10.10.10">
    <property type="entry name" value="Winged helix-like DNA-binding domain superfamily/Winged helix DNA-binding domain"/>
    <property type="match status" value="1"/>
</dbReference>
<dbReference type="Proteomes" id="UP000190897">
    <property type="component" value="Unassembled WGS sequence"/>
</dbReference>
<evidence type="ECO:0000256" key="1">
    <source>
        <dbReference type="ARBA" id="ARBA00010641"/>
    </source>
</evidence>
<feature type="domain" description="RNA polymerase sigma-70 region 2" evidence="5">
    <location>
        <begin position="34"/>
        <end position="89"/>
    </location>
</feature>
<keyword evidence="3" id="KW-0731">Sigma factor</keyword>
<keyword evidence="2" id="KW-0805">Transcription regulation</keyword>
<dbReference type="OrthoDB" id="679904at2"/>
<dbReference type="InterPro" id="IPR036388">
    <property type="entry name" value="WH-like_DNA-bd_sf"/>
</dbReference>
<dbReference type="STRING" id="651661.SAMN05660293_01501"/>
<evidence type="ECO:0000256" key="2">
    <source>
        <dbReference type="ARBA" id="ARBA00023015"/>
    </source>
</evidence>
<name>A0A1T5DB63_9BACT</name>